<reference evidence="2" key="1">
    <citation type="submission" date="2023-03" db="EMBL/GenBank/DDBJ databases">
        <title>Massive genome expansion in bonnet fungi (Mycena s.s.) driven by repeated elements and novel gene families across ecological guilds.</title>
        <authorList>
            <consortium name="Lawrence Berkeley National Laboratory"/>
            <person name="Harder C.B."/>
            <person name="Miyauchi S."/>
            <person name="Viragh M."/>
            <person name="Kuo A."/>
            <person name="Thoen E."/>
            <person name="Andreopoulos B."/>
            <person name="Lu D."/>
            <person name="Skrede I."/>
            <person name="Drula E."/>
            <person name="Henrissat B."/>
            <person name="Morin E."/>
            <person name="Kohler A."/>
            <person name="Barry K."/>
            <person name="LaButti K."/>
            <person name="Morin E."/>
            <person name="Salamov A."/>
            <person name="Lipzen A."/>
            <person name="Mereny Z."/>
            <person name="Hegedus B."/>
            <person name="Baldrian P."/>
            <person name="Stursova M."/>
            <person name="Weitz H."/>
            <person name="Taylor A."/>
            <person name="Grigoriev I.V."/>
            <person name="Nagy L.G."/>
            <person name="Martin F."/>
            <person name="Kauserud H."/>
        </authorList>
    </citation>
    <scope>NUCLEOTIDE SEQUENCE</scope>
    <source>
        <strain evidence="2">CBHHK188m</strain>
    </source>
</reference>
<evidence type="ECO:0000313" key="2">
    <source>
        <dbReference type="EMBL" id="KAJ7715415.1"/>
    </source>
</evidence>
<protein>
    <submittedName>
        <fullName evidence="2">Uncharacterized protein</fullName>
    </submittedName>
</protein>
<name>A0AAD7MG66_9AGAR</name>
<feature type="chain" id="PRO_5042100914" evidence="1">
    <location>
        <begin position="40"/>
        <end position="181"/>
    </location>
</feature>
<dbReference type="AlphaFoldDB" id="A0AAD7MG66"/>
<evidence type="ECO:0000313" key="3">
    <source>
        <dbReference type="Proteomes" id="UP001215280"/>
    </source>
</evidence>
<keyword evidence="1" id="KW-0732">Signal</keyword>
<organism evidence="2 3">
    <name type="scientific">Mycena maculata</name>
    <dbReference type="NCBI Taxonomy" id="230809"/>
    <lineage>
        <taxon>Eukaryota</taxon>
        <taxon>Fungi</taxon>
        <taxon>Dikarya</taxon>
        <taxon>Basidiomycota</taxon>
        <taxon>Agaricomycotina</taxon>
        <taxon>Agaricomycetes</taxon>
        <taxon>Agaricomycetidae</taxon>
        <taxon>Agaricales</taxon>
        <taxon>Marasmiineae</taxon>
        <taxon>Mycenaceae</taxon>
        <taxon>Mycena</taxon>
    </lineage>
</organism>
<comment type="caution">
    <text evidence="2">The sequence shown here is derived from an EMBL/GenBank/DDBJ whole genome shotgun (WGS) entry which is preliminary data.</text>
</comment>
<accession>A0AAD7MG66</accession>
<sequence>MQTQIASHRIASRRVSSPLLHNFLLLVLLLFVQFHIVSSRPVSSRLVSCISSHLVHPISSSVPPASGGYPEVEGVLGSAAVIAFRVDGRITYLLAPRDPWNAATLNVPPAVGTLYYQPHPMMPGANNSVRVNGVTNGDNPTPLSVEDPNHRPVRLILPELDTLASSTQQSEYLQISGARQG</sequence>
<feature type="signal peptide" evidence="1">
    <location>
        <begin position="1"/>
        <end position="39"/>
    </location>
</feature>
<dbReference type="EMBL" id="JARJLG010000349">
    <property type="protein sequence ID" value="KAJ7715415.1"/>
    <property type="molecule type" value="Genomic_DNA"/>
</dbReference>
<gene>
    <name evidence="2" type="ORF">DFH07DRAFT_974186</name>
</gene>
<keyword evidence="3" id="KW-1185">Reference proteome</keyword>
<evidence type="ECO:0000256" key="1">
    <source>
        <dbReference type="SAM" id="SignalP"/>
    </source>
</evidence>
<dbReference type="Proteomes" id="UP001215280">
    <property type="component" value="Unassembled WGS sequence"/>
</dbReference>
<proteinExistence type="predicted"/>